<accession>A0A507B266</accession>
<feature type="transmembrane region" description="Helical" evidence="7">
    <location>
        <begin position="213"/>
        <end position="233"/>
    </location>
</feature>
<dbReference type="OrthoDB" id="2587356at2759"/>
<keyword evidence="2" id="KW-0813">Transport</keyword>
<keyword evidence="10" id="KW-1185">Reference proteome</keyword>
<evidence type="ECO:0000313" key="10">
    <source>
        <dbReference type="Proteomes" id="UP000319257"/>
    </source>
</evidence>
<feature type="transmembrane region" description="Helical" evidence="7">
    <location>
        <begin position="178"/>
        <end position="201"/>
    </location>
</feature>
<dbReference type="GO" id="GO:0022857">
    <property type="term" value="F:transmembrane transporter activity"/>
    <property type="evidence" value="ECO:0007669"/>
    <property type="project" value="InterPro"/>
</dbReference>
<dbReference type="PANTHER" id="PTHR23501:SF195">
    <property type="entry name" value="PEP5"/>
    <property type="match status" value="1"/>
</dbReference>
<evidence type="ECO:0000256" key="2">
    <source>
        <dbReference type="ARBA" id="ARBA00022448"/>
    </source>
</evidence>
<evidence type="ECO:0000313" key="9">
    <source>
        <dbReference type="EMBL" id="TPX12804.1"/>
    </source>
</evidence>
<evidence type="ECO:0000256" key="6">
    <source>
        <dbReference type="SAM" id="MobiDB-lite"/>
    </source>
</evidence>
<sequence>MAAPTHKAHHQEPLEVSRAESTNVGDIENLEKPAMENLVYDNVDEEPVIHLRTWIALASMFLMNFVQTFALQGPPSVLSYIGTSLHNTQAQTWVPNSLALVQAVVSPLFSSTSDVFQARKYLLVGTSVISMIGAAIAPGSKNIYRLIVATILIGIGFSSVGLAFAVPSEILPRKWRPMSQAAMNIAASLGAVAGPLVIGAFTKADEMNGWKNFYQWVQMALWGSTAIGIFFGYRPPKRHTRLDHLSVWQKITHLDLPGFGLLTAGLTLFLVSLNLGGGLFAWTNARVLSLMIIGLITLICFGVFEWKGTKTGILNHELFQGGKAARRTFALCIVLMLIEGILLFSYVIFYPVMTTALFEKDPFLLTARGTPFWIASGLSTSAWGYWSMRFGTVRAPLFAGFLIYTGGLIGFACIQPGDDLRAVIFSGLAGLGFGAPLVLIIAAVQLSTPHNLIATATAVTTSARAVGATVFTAIYAAAFSSAIGEKLPANIANAAVKAGLSSESVPKFIGALLSQNTTSLDAIPGVNSTIIDAAMVAQGQAYADSLHVVYYIAIPFGVIACITCFFLGDLRATMNYRVDAPVENLTAKRHAAEK</sequence>
<proteinExistence type="predicted"/>
<feature type="transmembrane region" description="Helical" evidence="7">
    <location>
        <begin position="121"/>
        <end position="137"/>
    </location>
</feature>
<keyword evidence="3 7" id="KW-0812">Transmembrane</keyword>
<dbReference type="InParanoid" id="A0A507B266"/>
<organism evidence="9 10">
    <name type="scientific">Thyridium curvatum</name>
    <dbReference type="NCBI Taxonomy" id="1093900"/>
    <lineage>
        <taxon>Eukaryota</taxon>
        <taxon>Fungi</taxon>
        <taxon>Dikarya</taxon>
        <taxon>Ascomycota</taxon>
        <taxon>Pezizomycotina</taxon>
        <taxon>Sordariomycetes</taxon>
        <taxon>Sordariomycetidae</taxon>
        <taxon>Thyridiales</taxon>
        <taxon>Thyridiaceae</taxon>
        <taxon>Thyridium</taxon>
    </lineage>
</organism>
<protein>
    <recommendedName>
        <fullName evidence="8">Major facilitator superfamily (MFS) profile domain-containing protein</fullName>
    </recommendedName>
</protein>
<dbReference type="CDD" id="cd06179">
    <property type="entry name" value="MFS_TRI12_like"/>
    <property type="match status" value="1"/>
</dbReference>
<dbReference type="EMBL" id="SKBQ01000039">
    <property type="protein sequence ID" value="TPX12804.1"/>
    <property type="molecule type" value="Genomic_DNA"/>
</dbReference>
<dbReference type="GeneID" id="41974131"/>
<evidence type="ECO:0000259" key="8">
    <source>
        <dbReference type="PROSITE" id="PS50850"/>
    </source>
</evidence>
<comment type="subcellular location">
    <subcellularLocation>
        <location evidence="1">Membrane</location>
        <topology evidence="1">Multi-pass membrane protein</topology>
    </subcellularLocation>
</comment>
<feature type="transmembrane region" description="Helical" evidence="7">
    <location>
        <begin position="548"/>
        <end position="567"/>
    </location>
</feature>
<evidence type="ECO:0000256" key="1">
    <source>
        <dbReference type="ARBA" id="ARBA00004141"/>
    </source>
</evidence>
<dbReference type="Gene3D" id="1.20.1250.20">
    <property type="entry name" value="MFS general substrate transporter like domains"/>
    <property type="match status" value="1"/>
</dbReference>
<feature type="transmembrane region" description="Helical" evidence="7">
    <location>
        <begin position="287"/>
        <end position="307"/>
    </location>
</feature>
<feature type="transmembrane region" description="Helical" evidence="7">
    <location>
        <begin position="465"/>
        <end position="483"/>
    </location>
</feature>
<dbReference type="InterPro" id="IPR053791">
    <property type="entry name" value="MFS_Tri12-like"/>
</dbReference>
<feature type="region of interest" description="Disordered" evidence="6">
    <location>
        <begin position="1"/>
        <end position="26"/>
    </location>
</feature>
<dbReference type="Pfam" id="PF06609">
    <property type="entry name" value="TRI12"/>
    <property type="match status" value="1"/>
</dbReference>
<dbReference type="RefSeq" id="XP_030994515.1">
    <property type="nucleotide sequence ID" value="XM_031141343.1"/>
</dbReference>
<dbReference type="PANTHER" id="PTHR23501">
    <property type="entry name" value="MAJOR FACILITATOR SUPERFAMILY"/>
    <property type="match status" value="1"/>
</dbReference>
<feature type="transmembrane region" description="Helical" evidence="7">
    <location>
        <begin position="395"/>
        <end position="417"/>
    </location>
</feature>
<dbReference type="InterPro" id="IPR010573">
    <property type="entry name" value="MFS_Str1/Tri12-like"/>
</dbReference>
<keyword evidence="5 7" id="KW-0472">Membrane</keyword>
<dbReference type="InterPro" id="IPR036259">
    <property type="entry name" value="MFS_trans_sf"/>
</dbReference>
<keyword evidence="4 7" id="KW-1133">Transmembrane helix</keyword>
<feature type="transmembrane region" description="Helical" evidence="7">
    <location>
        <begin position="423"/>
        <end position="444"/>
    </location>
</feature>
<feature type="domain" description="Major facilitator superfamily (MFS) profile" evidence="8">
    <location>
        <begin position="53"/>
        <end position="572"/>
    </location>
</feature>
<evidence type="ECO:0000256" key="3">
    <source>
        <dbReference type="ARBA" id="ARBA00022692"/>
    </source>
</evidence>
<dbReference type="SUPFAM" id="SSF103473">
    <property type="entry name" value="MFS general substrate transporter"/>
    <property type="match status" value="1"/>
</dbReference>
<feature type="transmembrane region" description="Helical" evidence="7">
    <location>
        <begin position="143"/>
        <end position="166"/>
    </location>
</feature>
<dbReference type="GO" id="GO:0005886">
    <property type="term" value="C:plasma membrane"/>
    <property type="evidence" value="ECO:0007669"/>
    <property type="project" value="TreeGrafter"/>
</dbReference>
<evidence type="ECO:0000256" key="5">
    <source>
        <dbReference type="ARBA" id="ARBA00023136"/>
    </source>
</evidence>
<evidence type="ECO:0000256" key="4">
    <source>
        <dbReference type="ARBA" id="ARBA00022989"/>
    </source>
</evidence>
<evidence type="ECO:0000256" key="7">
    <source>
        <dbReference type="SAM" id="Phobius"/>
    </source>
</evidence>
<gene>
    <name evidence="9" type="ORF">E0L32_006684</name>
</gene>
<feature type="transmembrane region" description="Helical" evidence="7">
    <location>
        <begin position="328"/>
        <end position="350"/>
    </location>
</feature>
<dbReference type="AlphaFoldDB" id="A0A507B266"/>
<dbReference type="PROSITE" id="PS50850">
    <property type="entry name" value="MFS"/>
    <property type="match status" value="1"/>
</dbReference>
<comment type="caution">
    <text evidence="9">The sequence shown here is derived from an EMBL/GenBank/DDBJ whole genome shotgun (WGS) entry which is preliminary data.</text>
</comment>
<feature type="transmembrane region" description="Helical" evidence="7">
    <location>
        <begin position="370"/>
        <end position="388"/>
    </location>
</feature>
<feature type="transmembrane region" description="Helical" evidence="7">
    <location>
        <begin position="254"/>
        <end position="275"/>
    </location>
</feature>
<name>A0A507B266_9PEZI</name>
<dbReference type="Proteomes" id="UP000319257">
    <property type="component" value="Unassembled WGS sequence"/>
</dbReference>
<reference evidence="9 10" key="1">
    <citation type="submission" date="2019-06" db="EMBL/GenBank/DDBJ databases">
        <title>Draft genome sequence of the filamentous fungus Phialemoniopsis curvata isolated from diesel fuel.</title>
        <authorList>
            <person name="Varaljay V.A."/>
            <person name="Lyon W.J."/>
            <person name="Crouch A.L."/>
            <person name="Drake C.E."/>
            <person name="Hollomon J.M."/>
            <person name="Nadeau L.J."/>
            <person name="Nunn H.S."/>
            <person name="Stevenson B.S."/>
            <person name="Bojanowski C.L."/>
            <person name="Crookes-Goodson W.J."/>
        </authorList>
    </citation>
    <scope>NUCLEOTIDE SEQUENCE [LARGE SCALE GENOMIC DNA]</scope>
    <source>
        <strain evidence="9 10">D216</strain>
    </source>
</reference>
<dbReference type="InterPro" id="IPR020846">
    <property type="entry name" value="MFS_dom"/>
</dbReference>